<dbReference type="SUPFAM" id="SSF55781">
    <property type="entry name" value="GAF domain-like"/>
    <property type="match status" value="1"/>
</dbReference>
<keyword evidence="3" id="KW-0804">Transcription</keyword>
<dbReference type="Pfam" id="PF01614">
    <property type="entry name" value="IclR_C"/>
    <property type="match status" value="1"/>
</dbReference>
<gene>
    <name evidence="6" type="ORF">J2853_005716</name>
</gene>
<accession>A0ABT9QIC3</accession>
<evidence type="ECO:0000313" key="7">
    <source>
        <dbReference type="Proteomes" id="UP001225356"/>
    </source>
</evidence>
<dbReference type="PROSITE" id="PS51077">
    <property type="entry name" value="HTH_ICLR"/>
    <property type="match status" value="1"/>
</dbReference>
<dbReference type="EMBL" id="JAUSQU010000001">
    <property type="protein sequence ID" value="MDP9846505.1"/>
    <property type="molecule type" value="Genomic_DNA"/>
</dbReference>
<dbReference type="GO" id="GO:0003677">
    <property type="term" value="F:DNA binding"/>
    <property type="evidence" value="ECO:0007669"/>
    <property type="project" value="UniProtKB-KW"/>
</dbReference>
<dbReference type="Gene3D" id="3.30.450.40">
    <property type="match status" value="1"/>
</dbReference>
<keyword evidence="2 6" id="KW-0238">DNA-binding</keyword>
<evidence type="ECO:0000256" key="2">
    <source>
        <dbReference type="ARBA" id="ARBA00023125"/>
    </source>
</evidence>
<dbReference type="InterPro" id="IPR029016">
    <property type="entry name" value="GAF-like_dom_sf"/>
</dbReference>
<feature type="domain" description="HTH iclR-type" evidence="4">
    <location>
        <begin position="9"/>
        <end position="69"/>
    </location>
</feature>
<dbReference type="InterPro" id="IPR036388">
    <property type="entry name" value="WH-like_DNA-bd_sf"/>
</dbReference>
<evidence type="ECO:0000256" key="1">
    <source>
        <dbReference type="ARBA" id="ARBA00023015"/>
    </source>
</evidence>
<dbReference type="Proteomes" id="UP001225356">
    <property type="component" value="Unassembled WGS sequence"/>
</dbReference>
<evidence type="ECO:0000256" key="3">
    <source>
        <dbReference type="ARBA" id="ARBA00023163"/>
    </source>
</evidence>
<evidence type="ECO:0000259" key="5">
    <source>
        <dbReference type="PROSITE" id="PS51078"/>
    </source>
</evidence>
<name>A0ABT9QIC3_9ACTN</name>
<dbReference type="PANTHER" id="PTHR30136:SF35">
    <property type="entry name" value="HTH-TYPE TRANSCRIPTIONAL REGULATOR RV1719"/>
    <property type="match status" value="1"/>
</dbReference>
<protein>
    <submittedName>
        <fullName evidence="6">DNA-binding IclR family transcriptional regulator</fullName>
    </submittedName>
</protein>
<evidence type="ECO:0000313" key="6">
    <source>
        <dbReference type="EMBL" id="MDP9846505.1"/>
    </source>
</evidence>
<evidence type="ECO:0000259" key="4">
    <source>
        <dbReference type="PROSITE" id="PS51077"/>
    </source>
</evidence>
<dbReference type="SUPFAM" id="SSF46785">
    <property type="entry name" value="Winged helix' DNA-binding domain"/>
    <property type="match status" value="1"/>
</dbReference>
<dbReference type="SMART" id="SM00346">
    <property type="entry name" value="HTH_ICLR"/>
    <property type="match status" value="1"/>
</dbReference>
<reference evidence="6 7" key="1">
    <citation type="submission" date="2023-07" db="EMBL/GenBank/DDBJ databases">
        <title>Sequencing the genomes of 1000 actinobacteria strains.</title>
        <authorList>
            <person name="Klenk H.-P."/>
        </authorList>
    </citation>
    <scope>NUCLEOTIDE SEQUENCE [LARGE SCALE GENOMIC DNA]</scope>
    <source>
        <strain evidence="6 7">DSM 46740</strain>
    </source>
</reference>
<dbReference type="PROSITE" id="PS51078">
    <property type="entry name" value="ICLR_ED"/>
    <property type="match status" value="1"/>
</dbReference>
<keyword evidence="7" id="KW-1185">Reference proteome</keyword>
<dbReference type="RefSeq" id="WP_307563040.1">
    <property type="nucleotide sequence ID" value="NZ_JAUSQU010000001.1"/>
</dbReference>
<dbReference type="InterPro" id="IPR050707">
    <property type="entry name" value="HTH_MetabolicPath_Reg"/>
</dbReference>
<sequence>MQNQPMYPLKAVENALVTIKFLWERGEVRVADVADHLGVARSTAHRVLAMLVFHGFAIQDARRIYRPGPALRETEATRPDLVTVAHPHLRELGRLIEETVHLMVLQGNGVRFVDGVEGPQALHVSSRIGMLLPAHATSGGKALLAELPEEELRALYPRGVSTEVSAIGDLAALRRELDGVRRRGYAVNSEESERGVRAVGVCVRDGAGRAVAAAAIAVPSVRWPKRRLAELAAPLAAAAARISAALAG</sequence>
<dbReference type="Gene3D" id="1.10.10.10">
    <property type="entry name" value="Winged helix-like DNA-binding domain superfamily/Winged helix DNA-binding domain"/>
    <property type="match status" value="1"/>
</dbReference>
<organism evidence="6 7">
    <name type="scientific">Streptosporangium lutulentum</name>
    <dbReference type="NCBI Taxonomy" id="1461250"/>
    <lineage>
        <taxon>Bacteria</taxon>
        <taxon>Bacillati</taxon>
        <taxon>Actinomycetota</taxon>
        <taxon>Actinomycetes</taxon>
        <taxon>Streptosporangiales</taxon>
        <taxon>Streptosporangiaceae</taxon>
        <taxon>Streptosporangium</taxon>
    </lineage>
</organism>
<dbReference type="PANTHER" id="PTHR30136">
    <property type="entry name" value="HELIX-TURN-HELIX TRANSCRIPTIONAL REGULATOR, ICLR FAMILY"/>
    <property type="match status" value="1"/>
</dbReference>
<dbReference type="Pfam" id="PF09339">
    <property type="entry name" value="HTH_IclR"/>
    <property type="match status" value="1"/>
</dbReference>
<dbReference type="InterPro" id="IPR014757">
    <property type="entry name" value="Tscrpt_reg_IclR_C"/>
</dbReference>
<proteinExistence type="predicted"/>
<comment type="caution">
    <text evidence="6">The sequence shown here is derived from an EMBL/GenBank/DDBJ whole genome shotgun (WGS) entry which is preliminary data.</text>
</comment>
<feature type="domain" description="IclR-ED" evidence="5">
    <location>
        <begin position="63"/>
        <end position="248"/>
    </location>
</feature>
<dbReference type="InterPro" id="IPR036390">
    <property type="entry name" value="WH_DNA-bd_sf"/>
</dbReference>
<dbReference type="InterPro" id="IPR005471">
    <property type="entry name" value="Tscrpt_reg_IclR_N"/>
</dbReference>
<keyword evidence="1" id="KW-0805">Transcription regulation</keyword>